<dbReference type="AlphaFoldDB" id="A0A4E0RT05"/>
<feature type="domain" description="Pus10-like C-terminal" evidence="4">
    <location>
        <begin position="343"/>
        <end position="416"/>
    </location>
</feature>
<dbReference type="EC" id="5.4.99.25" evidence="1"/>
<dbReference type="FunFam" id="3.30.70.2510:FF:000001">
    <property type="entry name" value="tRNA pseudouridine synthase Pus10"/>
    <property type="match status" value="1"/>
</dbReference>
<evidence type="ECO:0000313" key="6">
    <source>
        <dbReference type="Proteomes" id="UP000230066"/>
    </source>
</evidence>
<evidence type="ECO:0000256" key="2">
    <source>
        <dbReference type="ARBA" id="ARBA00022694"/>
    </source>
</evidence>
<dbReference type="Pfam" id="PF21238">
    <property type="entry name" value="Pus10_C"/>
    <property type="match status" value="2"/>
</dbReference>
<keyword evidence="6" id="KW-1185">Reference proteome</keyword>
<reference evidence="5" key="1">
    <citation type="submission" date="2019-03" db="EMBL/GenBank/DDBJ databases">
        <title>Improved annotation for the trematode Fasciola hepatica.</title>
        <authorList>
            <person name="Choi Y.-J."/>
            <person name="Martin J."/>
            <person name="Mitreva M."/>
        </authorList>
    </citation>
    <scope>NUCLEOTIDE SEQUENCE [LARGE SCALE GENOMIC DNA]</scope>
</reference>
<sequence>MHVIVVFAGKAMEKEVGRTQVALLLREYDCCARCVQRMLYGATSQAKDFVQLPDAIRETPLCPVCCGLLHHPLMCAFPPDYTRIKYRPSTTEAERNLLAELVCKLDLTDFEYLACQFKLTDPINHMLREHVMWARLYDLLMRYTDQKSLCDANSQAKDSLPSEPITCLFSVLDLGEWKRSRITQRQVWYWIVSPILSDVLGVPSIYQESELHDPVFLRSNNFDPTLCDPGAVSMVVSTVLSDPQTHAECTEFLGRAKCSGNELVCKLANDLLSHSQPKRLKNERNKPRPADHSTLFEFGRDRMTNLIKQLWQRTPSTCLALHTKPNLPRIARIILERPIQITLAGRYAKFSRRLPQTPWVINSKRKLPSSVEEIILDPIRQQFGVTSRLNFVSAGREDVDVRCLGFGRPFVVRVENFEPFLPDLIRSLSEGGHKPQDSNGPNEKPPTDLLRLASMINARGEGKVMVRDLQIVSAEIANKIIKCGENAKFKHYRALCWCPLGGLTTELIQQLHQQCSTLSRIPQPANGATLVWPPEPVSDNSSSYARIRFGPISVDQCTPICRLHRQPFSCRSTKIQSFELASFEAAMAVPNMDLEDYESWLKIYPANELFILHMHCAAGTYVKEFVHGDLGRCVPNLSSLVGRQLDLLALDVCAIDLDWPPCLPDPV</sequence>
<comment type="caution">
    <text evidence="5">The sequence shown here is derived from an EMBL/GenBank/DDBJ whole genome shotgun (WGS) entry which is preliminary data.</text>
</comment>
<feature type="domain" description="Pus10-like C-terminal" evidence="4">
    <location>
        <begin position="530"/>
        <end position="656"/>
    </location>
</feature>
<dbReference type="Gene3D" id="3.30.70.2510">
    <property type="match status" value="1"/>
</dbReference>
<organism evidence="5 6">
    <name type="scientific">Fasciola hepatica</name>
    <name type="common">Liver fluke</name>
    <dbReference type="NCBI Taxonomy" id="6192"/>
    <lineage>
        <taxon>Eukaryota</taxon>
        <taxon>Metazoa</taxon>
        <taxon>Spiralia</taxon>
        <taxon>Lophotrochozoa</taxon>
        <taxon>Platyhelminthes</taxon>
        <taxon>Trematoda</taxon>
        <taxon>Digenea</taxon>
        <taxon>Plagiorchiida</taxon>
        <taxon>Echinostomata</taxon>
        <taxon>Echinostomatoidea</taxon>
        <taxon>Fasciolidae</taxon>
        <taxon>Fasciola</taxon>
    </lineage>
</organism>
<dbReference type="GO" id="GO:0160148">
    <property type="term" value="F:tRNA pseudouridine(55) synthase activity"/>
    <property type="evidence" value="ECO:0007669"/>
    <property type="project" value="UniProtKB-EC"/>
</dbReference>
<evidence type="ECO:0000256" key="1">
    <source>
        <dbReference type="ARBA" id="ARBA00012787"/>
    </source>
</evidence>
<dbReference type="GO" id="GO:0031119">
    <property type="term" value="P:tRNA pseudouridine synthesis"/>
    <property type="evidence" value="ECO:0007669"/>
    <property type="project" value="TreeGrafter"/>
</dbReference>
<keyword evidence="3" id="KW-0413">Isomerase</keyword>
<dbReference type="Proteomes" id="UP000230066">
    <property type="component" value="Unassembled WGS sequence"/>
</dbReference>
<name>A0A4E0RT05_FASHE</name>
<dbReference type="PANTHER" id="PTHR21568">
    <property type="entry name" value="TRNA PSEUDOURIDINE SYNTHASE PUS10"/>
    <property type="match status" value="1"/>
</dbReference>
<proteinExistence type="predicted"/>
<keyword evidence="2" id="KW-0819">tRNA processing</keyword>
<protein>
    <recommendedName>
        <fullName evidence="1">tRNA pseudouridine(55) synthase</fullName>
        <ecNumber evidence="1">5.4.99.25</ecNumber>
    </recommendedName>
</protein>
<evidence type="ECO:0000313" key="5">
    <source>
        <dbReference type="EMBL" id="THD23727.1"/>
    </source>
</evidence>
<accession>A0A4E0RT05</accession>
<evidence type="ECO:0000256" key="3">
    <source>
        <dbReference type="ARBA" id="ARBA00023235"/>
    </source>
</evidence>
<dbReference type="PANTHER" id="PTHR21568:SF0">
    <property type="entry name" value="TRNA PSEUDOURIDINE SYNTHASE PUS10"/>
    <property type="match status" value="1"/>
</dbReference>
<evidence type="ECO:0000259" key="4">
    <source>
        <dbReference type="Pfam" id="PF21238"/>
    </source>
</evidence>
<dbReference type="Gene3D" id="3.30.70.3190">
    <property type="match status" value="1"/>
</dbReference>
<dbReference type="InterPro" id="IPR048741">
    <property type="entry name" value="Pus10-like_C"/>
</dbReference>
<dbReference type="EMBL" id="JXXN02001981">
    <property type="protein sequence ID" value="THD23727.1"/>
    <property type="molecule type" value="Genomic_DNA"/>
</dbReference>
<gene>
    <name evidence="5" type="ORF">D915_004405</name>
</gene>
<dbReference type="InterPro" id="IPR039894">
    <property type="entry name" value="Pus10-like"/>
</dbReference>